<evidence type="ECO:0000313" key="2">
    <source>
        <dbReference type="Proteomes" id="UP000610966"/>
    </source>
</evidence>
<dbReference type="EMBL" id="BOOG01000021">
    <property type="protein sequence ID" value="GIH70298.1"/>
    <property type="molecule type" value="Genomic_DNA"/>
</dbReference>
<dbReference type="Proteomes" id="UP000610966">
    <property type="component" value="Unassembled WGS sequence"/>
</dbReference>
<gene>
    <name evidence="1" type="ORF">Mth01_25510</name>
</gene>
<dbReference type="AlphaFoldDB" id="A0A8J3R897"/>
<keyword evidence="2" id="KW-1185">Reference proteome</keyword>
<accession>A0A8J3R897</accession>
<sequence>MASSDQVVVRLDADAEGLHKAAAMALNVYRDGVRQEFAREVAATLTAMRPRQVDGADVRVMDDTLQMAVRTVLRLAGLPEPEV</sequence>
<dbReference type="RefSeq" id="WP_204016017.1">
    <property type="nucleotide sequence ID" value="NZ_BOOG01000021.1"/>
</dbReference>
<name>A0A8J3R897_9ACTN</name>
<evidence type="ECO:0000313" key="1">
    <source>
        <dbReference type="EMBL" id="GIH70298.1"/>
    </source>
</evidence>
<protein>
    <submittedName>
        <fullName evidence="1">Uncharacterized protein</fullName>
    </submittedName>
</protein>
<organism evidence="1 2">
    <name type="scientific">Sphaerimonospora thailandensis</name>
    <dbReference type="NCBI Taxonomy" id="795644"/>
    <lineage>
        <taxon>Bacteria</taxon>
        <taxon>Bacillati</taxon>
        <taxon>Actinomycetota</taxon>
        <taxon>Actinomycetes</taxon>
        <taxon>Streptosporangiales</taxon>
        <taxon>Streptosporangiaceae</taxon>
        <taxon>Sphaerimonospora</taxon>
    </lineage>
</organism>
<reference evidence="1" key="1">
    <citation type="submission" date="2021-01" db="EMBL/GenBank/DDBJ databases">
        <title>Whole genome shotgun sequence of Sphaerimonospora thailandensis NBRC 107569.</title>
        <authorList>
            <person name="Komaki H."/>
            <person name="Tamura T."/>
        </authorList>
    </citation>
    <scope>NUCLEOTIDE SEQUENCE</scope>
    <source>
        <strain evidence="1">NBRC 107569</strain>
    </source>
</reference>
<proteinExistence type="predicted"/>
<comment type="caution">
    <text evidence="1">The sequence shown here is derived from an EMBL/GenBank/DDBJ whole genome shotgun (WGS) entry which is preliminary data.</text>
</comment>